<feature type="chain" id="PRO_5035175292" description="Peptidase S1 domain-containing protein" evidence="1">
    <location>
        <begin position="18"/>
        <end position="291"/>
    </location>
</feature>
<name>A0A8I6SEJ2_CIMLE</name>
<feature type="signal peptide" evidence="1">
    <location>
        <begin position="1"/>
        <end position="17"/>
    </location>
</feature>
<dbReference type="Proteomes" id="UP000494040">
    <property type="component" value="Unassembled WGS sequence"/>
</dbReference>
<dbReference type="GO" id="GO:0004252">
    <property type="term" value="F:serine-type endopeptidase activity"/>
    <property type="evidence" value="ECO:0007669"/>
    <property type="project" value="InterPro"/>
</dbReference>
<evidence type="ECO:0000313" key="4">
    <source>
        <dbReference type="Proteomes" id="UP000494040"/>
    </source>
</evidence>
<dbReference type="InterPro" id="IPR001254">
    <property type="entry name" value="Trypsin_dom"/>
</dbReference>
<protein>
    <recommendedName>
        <fullName evidence="2">Peptidase S1 domain-containing protein</fullName>
    </recommendedName>
</protein>
<organism evidence="3 4">
    <name type="scientific">Cimex lectularius</name>
    <name type="common">Bed bug</name>
    <name type="synonym">Acanthia lectularia</name>
    <dbReference type="NCBI Taxonomy" id="79782"/>
    <lineage>
        <taxon>Eukaryota</taxon>
        <taxon>Metazoa</taxon>
        <taxon>Ecdysozoa</taxon>
        <taxon>Arthropoda</taxon>
        <taxon>Hexapoda</taxon>
        <taxon>Insecta</taxon>
        <taxon>Pterygota</taxon>
        <taxon>Neoptera</taxon>
        <taxon>Paraneoptera</taxon>
        <taxon>Hemiptera</taxon>
        <taxon>Heteroptera</taxon>
        <taxon>Panheteroptera</taxon>
        <taxon>Cimicomorpha</taxon>
        <taxon>Cimicidae</taxon>
        <taxon>Cimex</taxon>
    </lineage>
</organism>
<sequence>MFIVALKFILLFSAVSSFQMPDYTFAVGIFYRRNYSFQCAGGIVSPNAVLTSCSCIGMFDKRKDNFYDFIPLDVNKFFIATIMSDNKTYEIQKQLVHGHCKPSKYDEDLYVYDLGAWKIKGTFDKSVPMMEVQNSRSISLQELSESNPMCQILVNENPIVWSLRSYRLDISDPVNCGKRHCYFSSDKTKVVCTDLLAQDVKEGTICSTFDYNATRKLDSSRGSPVICEGSVWGIVSSNRKTSVLWSRIDWENNMDFLYMVNETIKTMSLSSSHCSDLILVLIFSIGFVMFM</sequence>
<dbReference type="GO" id="GO:0006508">
    <property type="term" value="P:proteolysis"/>
    <property type="evidence" value="ECO:0007669"/>
    <property type="project" value="InterPro"/>
</dbReference>
<dbReference type="Pfam" id="PF00089">
    <property type="entry name" value="Trypsin"/>
    <property type="match status" value="1"/>
</dbReference>
<dbReference type="OrthoDB" id="10624578at2759"/>
<reference evidence="3" key="1">
    <citation type="submission" date="2022-01" db="UniProtKB">
        <authorList>
            <consortium name="EnsemblMetazoa"/>
        </authorList>
    </citation>
    <scope>IDENTIFICATION</scope>
</reference>
<dbReference type="InterPro" id="IPR043504">
    <property type="entry name" value="Peptidase_S1_PA_chymotrypsin"/>
</dbReference>
<dbReference type="GeneID" id="112126212"/>
<evidence type="ECO:0000256" key="1">
    <source>
        <dbReference type="SAM" id="SignalP"/>
    </source>
</evidence>
<accession>A0A8I6SEJ2</accession>
<dbReference type="EnsemblMetazoa" id="XM_024224832.1">
    <property type="protein sequence ID" value="XP_024080600.1"/>
    <property type="gene ID" value="LOC112126212"/>
</dbReference>
<dbReference type="SUPFAM" id="SSF50494">
    <property type="entry name" value="Trypsin-like serine proteases"/>
    <property type="match status" value="1"/>
</dbReference>
<proteinExistence type="predicted"/>
<keyword evidence="1" id="KW-0732">Signal</keyword>
<dbReference type="InterPro" id="IPR009003">
    <property type="entry name" value="Peptidase_S1_PA"/>
</dbReference>
<evidence type="ECO:0000259" key="2">
    <source>
        <dbReference type="Pfam" id="PF00089"/>
    </source>
</evidence>
<dbReference type="Gene3D" id="2.40.10.10">
    <property type="entry name" value="Trypsin-like serine proteases"/>
    <property type="match status" value="1"/>
</dbReference>
<keyword evidence="4" id="KW-1185">Reference proteome</keyword>
<feature type="domain" description="Peptidase S1" evidence="2">
    <location>
        <begin position="23"/>
        <end position="240"/>
    </location>
</feature>
<evidence type="ECO:0000313" key="3">
    <source>
        <dbReference type="EnsemblMetazoa" id="XP_024080600.1"/>
    </source>
</evidence>
<dbReference type="KEGG" id="clec:112126212"/>
<dbReference type="RefSeq" id="XP_024080600.1">
    <property type="nucleotide sequence ID" value="XM_024224832.1"/>
</dbReference>
<dbReference type="AlphaFoldDB" id="A0A8I6SEJ2"/>